<keyword evidence="4 7" id="KW-1133">Transmembrane helix</keyword>
<feature type="transmembrane region" description="Helical" evidence="7">
    <location>
        <begin position="115"/>
        <end position="138"/>
    </location>
</feature>
<evidence type="ECO:0000256" key="6">
    <source>
        <dbReference type="SAM" id="MobiDB-lite"/>
    </source>
</evidence>
<keyword evidence="5 7" id="KW-0472">Membrane</keyword>
<evidence type="ECO:0000256" key="1">
    <source>
        <dbReference type="ARBA" id="ARBA00004651"/>
    </source>
</evidence>
<dbReference type="PANTHER" id="PTHR30213">
    <property type="entry name" value="INNER MEMBRANE PROTEIN YHJD"/>
    <property type="match status" value="1"/>
</dbReference>
<feature type="transmembrane region" description="Helical" evidence="7">
    <location>
        <begin position="55"/>
        <end position="78"/>
    </location>
</feature>
<evidence type="ECO:0000313" key="9">
    <source>
        <dbReference type="Proteomes" id="UP001596540"/>
    </source>
</evidence>
<protein>
    <submittedName>
        <fullName evidence="8">YihY/virulence factor BrkB family protein</fullName>
    </submittedName>
</protein>
<keyword evidence="9" id="KW-1185">Reference proteome</keyword>
<evidence type="ECO:0000256" key="4">
    <source>
        <dbReference type="ARBA" id="ARBA00022989"/>
    </source>
</evidence>
<evidence type="ECO:0000313" key="8">
    <source>
        <dbReference type="EMBL" id="MFC7331204.1"/>
    </source>
</evidence>
<dbReference type="EMBL" id="JBHTBH010000017">
    <property type="protein sequence ID" value="MFC7331204.1"/>
    <property type="molecule type" value="Genomic_DNA"/>
</dbReference>
<keyword evidence="2" id="KW-1003">Cell membrane</keyword>
<dbReference type="RefSeq" id="WP_379873899.1">
    <property type="nucleotide sequence ID" value="NZ_JBHTBH010000017.1"/>
</dbReference>
<dbReference type="InterPro" id="IPR017039">
    <property type="entry name" value="Virul_fac_BrkB"/>
</dbReference>
<organism evidence="8 9">
    <name type="scientific">Marinactinospora rubrisoli</name>
    <dbReference type="NCBI Taxonomy" id="2715399"/>
    <lineage>
        <taxon>Bacteria</taxon>
        <taxon>Bacillati</taxon>
        <taxon>Actinomycetota</taxon>
        <taxon>Actinomycetes</taxon>
        <taxon>Streptosporangiales</taxon>
        <taxon>Nocardiopsidaceae</taxon>
        <taxon>Marinactinospora</taxon>
    </lineage>
</organism>
<feature type="transmembrane region" description="Helical" evidence="7">
    <location>
        <begin position="202"/>
        <end position="226"/>
    </location>
</feature>
<dbReference type="PANTHER" id="PTHR30213:SF1">
    <property type="entry name" value="INNER MEMBRANE PROTEIN YHJD"/>
    <property type="match status" value="1"/>
</dbReference>
<sequence length="372" mass="39000">MAVRDRGIRARVREYRDAATEAYWSLRRNRPVLDHVVRAVERYADRGGDVLAASVTYYAFLSFFPLLALAFAALGYLAEFNVEVRGYLERAVAEQLPGLAERLPLQAIERARTGAGVLGLAGLLYSGLGAVSALRTALRTIWLRDTSAGNPVKTRLLDAVLMAGLGAALLASVALTGVVQAATGWLLSWFGADGSLFAQLALRTLAVVVAVGMDLLIFLVLFARLSGAGGALAAQWRGALLAAVGFEALKAAGALLIGGTLSNPVYASFAVLAGLLVWINIVLRFLLFAACWSATWLPVPPPYQGTAALAAEPPAVAPPTAGPARPGTTRPERGRRLSPAAQRIAGAAVGAAAGAAAAGWLLRRRASRVRAR</sequence>
<evidence type="ECO:0000256" key="5">
    <source>
        <dbReference type="ARBA" id="ARBA00023136"/>
    </source>
</evidence>
<feature type="transmembrane region" description="Helical" evidence="7">
    <location>
        <begin position="159"/>
        <end position="182"/>
    </location>
</feature>
<dbReference type="Proteomes" id="UP001596540">
    <property type="component" value="Unassembled WGS sequence"/>
</dbReference>
<feature type="transmembrane region" description="Helical" evidence="7">
    <location>
        <begin position="340"/>
        <end position="362"/>
    </location>
</feature>
<comment type="caution">
    <text evidence="8">The sequence shown here is derived from an EMBL/GenBank/DDBJ whole genome shotgun (WGS) entry which is preliminary data.</text>
</comment>
<name>A0ABW2KQ89_9ACTN</name>
<gene>
    <name evidence="8" type="ORF">ACFQRF_26035</name>
</gene>
<accession>A0ABW2KQ89</accession>
<proteinExistence type="predicted"/>
<dbReference type="Pfam" id="PF03631">
    <property type="entry name" value="Virul_fac_BrkB"/>
    <property type="match status" value="1"/>
</dbReference>
<evidence type="ECO:0000256" key="3">
    <source>
        <dbReference type="ARBA" id="ARBA00022692"/>
    </source>
</evidence>
<keyword evidence="3 7" id="KW-0812">Transmembrane</keyword>
<evidence type="ECO:0000256" key="2">
    <source>
        <dbReference type="ARBA" id="ARBA00022475"/>
    </source>
</evidence>
<evidence type="ECO:0000256" key="7">
    <source>
        <dbReference type="SAM" id="Phobius"/>
    </source>
</evidence>
<feature type="transmembrane region" description="Helical" evidence="7">
    <location>
        <begin position="265"/>
        <end position="287"/>
    </location>
</feature>
<comment type="subcellular location">
    <subcellularLocation>
        <location evidence="1">Cell membrane</location>
        <topology evidence="1">Multi-pass membrane protein</topology>
    </subcellularLocation>
</comment>
<reference evidence="9" key="1">
    <citation type="journal article" date="2019" name="Int. J. Syst. Evol. Microbiol.">
        <title>The Global Catalogue of Microorganisms (GCM) 10K type strain sequencing project: providing services to taxonomists for standard genome sequencing and annotation.</title>
        <authorList>
            <consortium name="The Broad Institute Genomics Platform"/>
            <consortium name="The Broad Institute Genome Sequencing Center for Infectious Disease"/>
            <person name="Wu L."/>
            <person name="Ma J."/>
        </authorList>
    </citation>
    <scope>NUCLEOTIDE SEQUENCE [LARGE SCALE GENOMIC DNA]</scope>
    <source>
        <strain evidence="9">CGMCC 4.7382</strain>
    </source>
</reference>
<feature type="region of interest" description="Disordered" evidence="6">
    <location>
        <begin position="315"/>
        <end position="337"/>
    </location>
</feature>